<dbReference type="Pfam" id="PF08704">
    <property type="entry name" value="GCD14"/>
    <property type="match status" value="1"/>
</dbReference>
<keyword evidence="4 12" id="KW-0489">Methyltransferase</keyword>
<keyword evidence="7" id="KW-0819">tRNA processing</keyword>
<dbReference type="InterPro" id="IPR049470">
    <property type="entry name" value="TRM61_C"/>
</dbReference>
<accession>A0A093UZY9</accession>
<dbReference type="GO" id="GO:0030488">
    <property type="term" value="P:tRNA methylation"/>
    <property type="evidence" value="ECO:0007669"/>
    <property type="project" value="InterPro"/>
</dbReference>
<evidence type="ECO:0000256" key="5">
    <source>
        <dbReference type="ARBA" id="ARBA00022679"/>
    </source>
</evidence>
<feature type="compositionally biased region" description="Basic and acidic residues" evidence="10">
    <location>
        <begin position="397"/>
        <end position="429"/>
    </location>
</feature>
<name>A0A093UZY9_TALMA</name>
<feature type="region of interest" description="Disordered" evidence="10">
    <location>
        <begin position="75"/>
        <end position="113"/>
    </location>
</feature>
<evidence type="ECO:0000256" key="9">
    <source>
        <dbReference type="ARBA" id="ARBA00033309"/>
    </source>
</evidence>
<organism evidence="12">
    <name type="scientific">Talaromyces marneffei PM1</name>
    <dbReference type="NCBI Taxonomy" id="1077442"/>
    <lineage>
        <taxon>Eukaryota</taxon>
        <taxon>Fungi</taxon>
        <taxon>Dikarya</taxon>
        <taxon>Ascomycota</taxon>
        <taxon>Pezizomycotina</taxon>
        <taxon>Eurotiomycetes</taxon>
        <taxon>Eurotiomycetidae</taxon>
        <taxon>Eurotiales</taxon>
        <taxon>Trichocomaceae</taxon>
        <taxon>Talaromyces</taxon>
        <taxon>Talaromyces sect. Talaromyces</taxon>
    </lineage>
</organism>
<evidence type="ECO:0000256" key="8">
    <source>
        <dbReference type="ARBA" id="ARBA00023242"/>
    </source>
</evidence>
<keyword evidence="6" id="KW-0949">S-adenosyl-L-methionine</keyword>
<dbReference type="EMBL" id="JPOX01000036">
    <property type="protein sequence ID" value="KFX43309.1"/>
    <property type="molecule type" value="Genomic_DNA"/>
</dbReference>
<dbReference type="EC" id="2.1.1.220" evidence="2"/>
<evidence type="ECO:0000256" key="7">
    <source>
        <dbReference type="ARBA" id="ARBA00022694"/>
    </source>
</evidence>
<gene>
    <name evidence="12" type="ORF">GQ26_0360390</name>
</gene>
<dbReference type="GO" id="GO:0005634">
    <property type="term" value="C:nucleus"/>
    <property type="evidence" value="ECO:0007669"/>
    <property type="project" value="UniProtKB-SubCell"/>
</dbReference>
<feature type="domain" description="tRNA (adenine(58)-N(1))-methyltransferase catalytic subunit TRM61 C-terminal" evidence="11">
    <location>
        <begin position="121"/>
        <end position="336"/>
    </location>
</feature>
<feature type="compositionally biased region" description="Low complexity" evidence="10">
    <location>
        <begin position="95"/>
        <end position="113"/>
    </location>
</feature>
<dbReference type="GO" id="GO:0160107">
    <property type="term" value="F:tRNA (adenine(58)-N1)-methyltransferase activity"/>
    <property type="evidence" value="ECO:0007669"/>
    <property type="project" value="UniProtKB-EC"/>
</dbReference>
<evidence type="ECO:0000256" key="3">
    <source>
        <dbReference type="ARBA" id="ARBA00015963"/>
    </source>
</evidence>
<evidence type="ECO:0000256" key="1">
    <source>
        <dbReference type="ARBA" id="ARBA00004123"/>
    </source>
</evidence>
<dbReference type="InterPro" id="IPR029063">
    <property type="entry name" value="SAM-dependent_MTases_sf"/>
</dbReference>
<evidence type="ECO:0000256" key="10">
    <source>
        <dbReference type="SAM" id="MobiDB-lite"/>
    </source>
</evidence>
<dbReference type="Gene3D" id="3.10.330.20">
    <property type="match status" value="1"/>
</dbReference>
<feature type="compositionally biased region" description="Basic residues" evidence="10">
    <location>
        <begin position="78"/>
        <end position="94"/>
    </location>
</feature>
<evidence type="ECO:0000256" key="2">
    <source>
        <dbReference type="ARBA" id="ARBA00012796"/>
    </source>
</evidence>
<dbReference type="PROSITE" id="PS51620">
    <property type="entry name" value="SAM_TRM61"/>
    <property type="match status" value="1"/>
</dbReference>
<feature type="region of interest" description="Disordered" evidence="10">
    <location>
        <begin position="383"/>
        <end position="434"/>
    </location>
</feature>
<dbReference type="Gene3D" id="3.40.50.150">
    <property type="entry name" value="Vaccinia Virus protein VP39"/>
    <property type="match status" value="1"/>
</dbReference>
<evidence type="ECO:0000259" key="11">
    <source>
        <dbReference type="Pfam" id="PF08704"/>
    </source>
</evidence>
<dbReference type="AlphaFoldDB" id="A0A093UZY9"/>
<dbReference type="InterPro" id="IPR014816">
    <property type="entry name" value="tRNA_MeTrfase_Gcd14"/>
</dbReference>
<evidence type="ECO:0000256" key="6">
    <source>
        <dbReference type="ARBA" id="ARBA00022691"/>
    </source>
</evidence>
<dbReference type="PANTHER" id="PTHR12133:SF2">
    <property type="entry name" value="TRNA (ADENINE(58)-N(1))-METHYLTRANSFERASE CATALYTIC SUBUNIT TRMT61A"/>
    <property type="match status" value="1"/>
</dbReference>
<dbReference type="SUPFAM" id="SSF53335">
    <property type="entry name" value="S-adenosyl-L-methionine-dependent methyltransferases"/>
    <property type="match status" value="1"/>
</dbReference>
<evidence type="ECO:0000313" key="12">
    <source>
        <dbReference type="EMBL" id="KFX43309.1"/>
    </source>
</evidence>
<evidence type="ECO:0000256" key="4">
    <source>
        <dbReference type="ARBA" id="ARBA00022603"/>
    </source>
</evidence>
<proteinExistence type="predicted"/>
<sequence length="481" mass="52932">MPSPFFNPGTTSQADQLAILHLRRDALVPTILCLHDDEEQGYDEGKVVNTRFGSFPHSTLIDQPWGSQIVASDVNTGKRSRVKRGGAGAGKRKAAALADGGDDTTTSNAATAASPKAASSGFIHLIPPTPESWTSALPHRTQVVYTPDYSYILHRLRASPGKTIIEAGAGSGSFTHAAARAVFNGYASHEPAHKKQRTRFGKVCSFEFHQTRATKVHEELKQHGLEDVVRVTHRDVYNDGFLLPADQSGGNASPKANAIFLDLPAPWLALKHLTRQPSDGSESPLDPSTAVRICTFSPCMEQVQKTISVLRQYGWLEISMVEVLHRRIEVRREIVGLETEGVRRAMVYPKSVDEAVGKLRVVEGRLKEFQKAQKEAAEAAAAAAAAAAENGDTVPAKAEEPSEHIKTEEEPTEQQRQRQQANDETKDKSPQISAYEMGRLVHRTEPDLKTHTSYLVFAVLPRAWSAEDERKAREMWRSRPT</sequence>
<comment type="caution">
    <text evidence="12">The sequence shown here is derived from an EMBL/GenBank/DDBJ whole genome shotgun (WGS) entry which is preliminary data.</text>
</comment>
<dbReference type="PANTHER" id="PTHR12133">
    <property type="entry name" value="TRNA (ADENINE(58)-N(1))-METHYLTRANSFERASE"/>
    <property type="match status" value="1"/>
</dbReference>
<keyword evidence="8" id="KW-0539">Nucleus</keyword>
<dbReference type="HOGENOM" id="CLU_025402_2_0_1"/>
<protein>
    <recommendedName>
        <fullName evidence="3">tRNA (adenine(58)-N(1))-methyltransferase catalytic subunit TRM61</fullName>
        <ecNumber evidence="2">2.1.1.220</ecNumber>
    </recommendedName>
    <alternativeName>
        <fullName evidence="9">tRNA(m1A58)-methyltransferase subunit TRM61</fullName>
    </alternativeName>
</protein>
<keyword evidence="5 12" id="KW-0808">Transferase</keyword>
<dbReference type="GO" id="GO:0031515">
    <property type="term" value="C:tRNA (m1A) methyltransferase complex"/>
    <property type="evidence" value="ECO:0007669"/>
    <property type="project" value="InterPro"/>
</dbReference>
<comment type="subcellular location">
    <subcellularLocation>
        <location evidence="1">Nucleus</location>
    </subcellularLocation>
</comment>
<dbReference type="eggNOG" id="KOG2915">
    <property type="taxonomic scope" value="Eukaryota"/>
</dbReference>
<reference evidence="12" key="1">
    <citation type="journal article" date="2014" name="PLoS Genet.">
        <title>Signature Gene Expression Reveals Novel Clues to the Molecular Mechanisms of Dimorphic Transition in Penicillium marneffei.</title>
        <authorList>
            <person name="Yang E."/>
            <person name="Wang G."/>
            <person name="Cai J."/>
            <person name="Woo P.C."/>
            <person name="Lau S.K."/>
            <person name="Yuen K.-Y."/>
            <person name="Chow W.-N."/>
            <person name="Lin X."/>
        </authorList>
    </citation>
    <scope>NUCLEOTIDE SEQUENCE [LARGE SCALE GENOMIC DNA]</scope>
    <source>
        <strain evidence="12">PM1</strain>
    </source>
</reference>